<feature type="signal peptide" evidence="1">
    <location>
        <begin position="1"/>
        <end position="19"/>
    </location>
</feature>
<dbReference type="InParanoid" id="A0A6J1WQU7"/>
<evidence type="ECO:0000313" key="3">
    <source>
        <dbReference type="RefSeq" id="XP_026757821.2"/>
    </source>
</evidence>
<name>A0A6J1WQU7_GALME</name>
<dbReference type="Proteomes" id="UP001652740">
    <property type="component" value="Unplaced"/>
</dbReference>
<dbReference type="AlphaFoldDB" id="A0A6J1WQU7"/>
<evidence type="ECO:0000313" key="2">
    <source>
        <dbReference type="Proteomes" id="UP001652740"/>
    </source>
</evidence>
<reference evidence="3" key="1">
    <citation type="submission" date="2025-08" db="UniProtKB">
        <authorList>
            <consortium name="RefSeq"/>
        </authorList>
    </citation>
    <scope>IDENTIFICATION</scope>
    <source>
        <tissue evidence="3">Whole larvae</tissue>
    </source>
</reference>
<protein>
    <submittedName>
        <fullName evidence="3">Uncharacterized protein LOC113517365</fullName>
    </submittedName>
</protein>
<dbReference type="GeneID" id="113517365"/>
<keyword evidence="2" id="KW-1185">Reference proteome</keyword>
<dbReference type="RefSeq" id="XP_026757821.2">
    <property type="nucleotide sequence ID" value="XM_026902020.3"/>
</dbReference>
<gene>
    <name evidence="3" type="primary">LOC113517365</name>
</gene>
<evidence type="ECO:0000256" key="1">
    <source>
        <dbReference type="SAM" id="SignalP"/>
    </source>
</evidence>
<organism evidence="2 3">
    <name type="scientific">Galleria mellonella</name>
    <name type="common">Greater wax moth</name>
    <dbReference type="NCBI Taxonomy" id="7137"/>
    <lineage>
        <taxon>Eukaryota</taxon>
        <taxon>Metazoa</taxon>
        <taxon>Ecdysozoa</taxon>
        <taxon>Arthropoda</taxon>
        <taxon>Hexapoda</taxon>
        <taxon>Insecta</taxon>
        <taxon>Pterygota</taxon>
        <taxon>Neoptera</taxon>
        <taxon>Endopterygota</taxon>
        <taxon>Lepidoptera</taxon>
        <taxon>Glossata</taxon>
        <taxon>Ditrysia</taxon>
        <taxon>Pyraloidea</taxon>
        <taxon>Pyralidae</taxon>
        <taxon>Galleriinae</taxon>
        <taxon>Galleria</taxon>
    </lineage>
</organism>
<sequence>MKVLFFVALYFAKFHLIYSITVHQHRLEDNKSASGWISAEEYSIEGLDNVNIPLSPVICSDRRGSQACSGNTKSGNNVSETQVTKPPDYKILYEAAVQPTIRSQPSVERNTPWEIINRREANMANSVPMVAVGTYGGMQYLYAHPNLLASTNRFPPISNLPPVSSTHIHESLPVQDQQNGNFLSRPVRLIRSNEEEDFLAELSHRAIMKNILPTMSVRSPYVNQVPYYLPQVAVFPYTVTGCSLPLLLSCSPNINYGTLDQMMYRKPYKIPPPEKVYEKDVELKHAEVKDVDKTKSPIKHDNIMMQLMKSTTTKNPLENADHVKHNKFADSNLSEMKHTRTDILKGKHDPHDYKQLVFKQTGKNHTDKI</sequence>
<proteinExistence type="predicted"/>
<dbReference type="KEGG" id="gmw:113517365"/>
<keyword evidence="1" id="KW-0732">Signal</keyword>
<feature type="chain" id="PRO_5047394725" evidence="1">
    <location>
        <begin position="20"/>
        <end position="369"/>
    </location>
</feature>
<accession>A0A6J1WQU7</accession>